<comment type="caution">
    <text evidence="5">The sequence shown here is derived from an EMBL/GenBank/DDBJ whole genome shotgun (WGS) entry which is preliminary data.</text>
</comment>
<evidence type="ECO:0000256" key="3">
    <source>
        <dbReference type="ARBA" id="ARBA00023136"/>
    </source>
</evidence>
<dbReference type="InterPro" id="IPR011250">
    <property type="entry name" value="OMP/PagP_B-barrel"/>
</dbReference>
<keyword evidence="5" id="KW-0812">Transmembrane</keyword>
<feature type="domain" description="Outer membrane protein beta-barrel" evidence="4">
    <location>
        <begin position="7"/>
        <end position="248"/>
    </location>
</feature>
<dbReference type="Pfam" id="PF13505">
    <property type="entry name" value="OMP_b-brl"/>
    <property type="match status" value="1"/>
</dbReference>
<dbReference type="GO" id="GO:0016020">
    <property type="term" value="C:membrane"/>
    <property type="evidence" value="ECO:0007669"/>
    <property type="project" value="UniProtKB-SubCell"/>
</dbReference>
<comment type="subcellular location">
    <subcellularLocation>
        <location evidence="1">Membrane</location>
    </subcellularLocation>
</comment>
<dbReference type="PANTHER" id="PTHR34001">
    <property type="entry name" value="BLL7405 PROTEIN"/>
    <property type="match status" value="1"/>
</dbReference>
<keyword evidence="3" id="KW-0472">Membrane</keyword>
<dbReference type="InterPro" id="IPR027385">
    <property type="entry name" value="Beta-barrel_OMP"/>
</dbReference>
<evidence type="ECO:0000259" key="4">
    <source>
        <dbReference type="Pfam" id="PF13505"/>
    </source>
</evidence>
<dbReference type="SUPFAM" id="SSF56925">
    <property type="entry name" value="OMPA-like"/>
    <property type="match status" value="1"/>
</dbReference>
<dbReference type="PANTHER" id="PTHR34001:SF3">
    <property type="entry name" value="BLL7405 PROTEIN"/>
    <property type="match status" value="1"/>
</dbReference>
<protein>
    <submittedName>
        <fullName evidence="5">OmpA-like transmembrane domain protein</fullName>
    </submittedName>
</protein>
<evidence type="ECO:0000313" key="5">
    <source>
        <dbReference type="EMBL" id="OIQ67221.1"/>
    </source>
</evidence>
<evidence type="ECO:0000256" key="1">
    <source>
        <dbReference type="ARBA" id="ARBA00004370"/>
    </source>
</evidence>
<dbReference type="AlphaFoldDB" id="A0A1J5PUJ9"/>
<proteinExistence type="predicted"/>
<name>A0A1J5PUJ9_9ZZZZ</name>
<dbReference type="Gene3D" id="2.40.160.20">
    <property type="match status" value="1"/>
</dbReference>
<dbReference type="InterPro" id="IPR051692">
    <property type="entry name" value="OMP-like"/>
</dbReference>
<dbReference type="EMBL" id="MLJW01006068">
    <property type="protein sequence ID" value="OIQ67221.1"/>
    <property type="molecule type" value="Genomic_DNA"/>
</dbReference>
<accession>A0A1J5PUJ9</accession>
<keyword evidence="2" id="KW-0732">Signal</keyword>
<sequence>MKKVLVAAVGLMAAAAPAFAADLPARTYAKAPATVAHVYDWSGFYIGLNGGGASSHECLTITSVAGTAVVPNSEGCHNATGGLVGGQIGYRWQTANWVFGVEGQGDWAGLKGSNSSLTALIPYMNQTRVDAIDLFTGQVGYTWNNALVYLKGGAAVTDNHYSSFFPVSNGFAAAGVPFNAASDTRWGGAVGTGIEIGLAPNWSVAVEYDHLFMGTPNVTFPQSNIAVTRSDNIRQDVDMGTVRVNYRFGGPVVAKY</sequence>
<reference evidence="5" key="1">
    <citation type="submission" date="2016-10" db="EMBL/GenBank/DDBJ databases">
        <title>Sequence of Gallionella enrichment culture.</title>
        <authorList>
            <person name="Poehlein A."/>
            <person name="Muehling M."/>
            <person name="Daniel R."/>
        </authorList>
    </citation>
    <scope>NUCLEOTIDE SEQUENCE</scope>
</reference>
<gene>
    <name evidence="5" type="ORF">GALL_512010</name>
</gene>
<organism evidence="5">
    <name type="scientific">mine drainage metagenome</name>
    <dbReference type="NCBI Taxonomy" id="410659"/>
    <lineage>
        <taxon>unclassified sequences</taxon>
        <taxon>metagenomes</taxon>
        <taxon>ecological metagenomes</taxon>
    </lineage>
</organism>
<evidence type="ECO:0000256" key="2">
    <source>
        <dbReference type="ARBA" id="ARBA00022729"/>
    </source>
</evidence>